<dbReference type="Proteomes" id="UP001163603">
    <property type="component" value="Chromosome 3"/>
</dbReference>
<comment type="caution">
    <text evidence="1">The sequence shown here is derived from an EMBL/GenBank/DDBJ whole genome shotgun (WGS) entry which is preliminary data.</text>
</comment>
<keyword evidence="2" id="KW-1185">Reference proteome</keyword>
<organism evidence="1 2">
    <name type="scientific">Pistacia integerrima</name>
    <dbReference type="NCBI Taxonomy" id="434235"/>
    <lineage>
        <taxon>Eukaryota</taxon>
        <taxon>Viridiplantae</taxon>
        <taxon>Streptophyta</taxon>
        <taxon>Embryophyta</taxon>
        <taxon>Tracheophyta</taxon>
        <taxon>Spermatophyta</taxon>
        <taxon>Magnoliopsida</taxon>
        <taxon>eudicotyledons</taxon>
        <taxon>Gunneridae</taxon>
        <taxon>Pentapetalae</taxon>
        <taxon>rosids</taxon>
        <taxon>malvids</taxon>
        <taxon>Sapindales</taxon>
        <taxon>Anacardiaceae</taxon>
        <taxon>Pistacia</taxon>
    </lineage>
</organism>
<reference evidence="2" key="1">
    <citation type="journal article" date="2023" name="G3 (Bethesda)">
        <title>Genome assembly and association tests identify interacting loci associated with vigor, precocity, and sex in interspecific pistachio rootstocks.</title>
        <authorList>
            <person name="Palmer W."/>
            <person name="Jacygrad E."/>
            <person name="Sagayaradj S."/>
            <person name="Cavanaugh K."/>
            <person name="Han R."/>
            <person name="Bertier L."/>
            <person name="Beede B."/>
            <person name="Kafkas S."/>
            <person name="Golino D."/>
            <person name="Preece J."/>
            <person name="Michelmore R."/>
        </authorList>
    </citation>
    <scope>NUCLEOTIDE SEQUENCE [LARGE SCALE GENOMIC DNA]</scope>
</reference>
<sequence length="265" mass="29839">MAPPQHKPLSNFNSPPDFFLAALSLLYLFTSPKPFKFPFLSFPKYPRRVRKIPIMSFSHSQSNLHSFATPQSLSDWLKPRLPSDSFASWGVKPGTKNIHNLWLELSEGETCLADSSPPIRTVNVVTVRILGKNNQILVESRQELSDGSVRKRWRPLAEKMKANETHEEAVVRAVKEELGFDGNTVRIVPGSYNKKVEEGSSNSYPGLPARYVVHSVDALVEGLPDDDGEFCTEEAEEYADFSAAAEALCVKRHYWRWVSSDFIPS</sequence>
<protein>
    <submittedName>
        <fullName evidence="1">Uncharacterized protein</fullName>
    </submittedName>
</protein>
<evidence type="ECO:0000313" key="1">
    <source>
        <dbReference type="EMBL" id="KAJ0046823.1"/>
    </source>
</evidence>
<gene>
    <name evidence="1" type="ORF">Pint_05162</name>
</gene>
<proteinExistence type="predicted"/>
<evidence type="ECO:0000313" key="2">
    <source>
        <dbReference type="Proteomes" id="UP001163603"/>
    </source>
</evidence>
<name>A0ACC0Z9H1_9ROSI</name>
<dbReference type="EMBL" id="CM047738">
    <property type="protein sequence ID" value="KAJ0046823.1"/>
    <property type="molecule type" value="Genomic_DNA"/>
</dbReference>
<accession>A0ACC0Z9H1</accession>